<protein>
    <recommendedName>
        <fullName evidence="3">Proteinase inhibitor I78</fullName>
    </recommendedName>
</protein>
<comment type="caution">
    <text evidence="1">The sequence shown here is derived from an EMBL/GenBank/DDBJ whole genome shotgun (WGS) entry which is preliminary data.</text>
</comment>
<dbReference type="InterPro" id="IPR021719">
    <property type="entry name" value="Prot_inh_I78"/>
</dbReference>
<dbReference type="Gene3D" id="3.30.10.10">
    <property type="entry name" value="Trypsin Inhibitor V, subunit A"/>
    <property type="match status" value="1"/>
</dbReference>
<name>A0A8H9LPY2_KITAU</name>
<evidence type="ECO:0008006" key="3">
    <source>
        <dbReference type="Google" id="ProtNLM"/>
    </source>
</evidence>
<dbReference type="AlphaFoldDB" id="A0A8H9LPY2"/>
<evidence type="ECO:0000313" key="1">
    <source>
        <dbReference type="EMBL" id="GGU75398.1"/>
    </source>
</evidence>
<dbReference type="Proteomes" id="UP000610124">
    <property type="component" value="Unassembled WGS sequence"/>
</dbReference>
<proteinExistence type="predicted"/>
<gene>
    <name evidence="1" type="ORF">GCM10010502_29270</name>
</gene>
<organism evidence="1 2">
    <name type="scientific">Kitasatospora aureofaciens</name>
    <name type="common">Streptomyces aureofaciens</name>
    <dbReference type="NCBI Taxonomy" id="1894"/>
    <lineage>
        <taxon>Bacteria</taxon>
        <taxon>Bacillati</taxon>
        <taxon>Actinomycetota</taxon>
        <taxon>Actinomycetes</taxon>
        <taxon>Kitasatosporales</taxon>
        <taxon>Streptomycetaceae</taxon>
        <taxon>Kitasatospora</taxon>
    </lineage>
</organism>
<accession>A0A8H9LPY2</accession>
<dbReference type="Pfam" id="PF11720">
    <property type="entry name" value="Inhibitor_I78"/>
    <property type="match status" value="1"/>
</dbReference>
<sequence length="115" mass="12683">MRSLRAVAGSVPLRHRRGVVVRIAVHLRVARVGLRFQRTSGAESRGGAMTGSDVAGEDAEGYAGLRIERARELARRHGWASVRVLEPGQLITLEYREGRLNLAVRDGVVERSWEG</sequence>
<reference evidence="1" key="1">
    <citation type="journal article" date="2014" name="Int. J. Syst. Evol. Microbiol.">
        <title>Complete genome sequence of Corynebacterium casei LMG S-19264T (=DSM 44701T), isolated from a smear-ripened cheese.</title>
        <authorList>
            <consortium name="US DOE Joint Genome Institute (JGI-PGF)"/>
            <person name="Walter F."/>
            <person name="Albersmeier A."/>
            <person name="Kalinowski J."/>
            <person name="Ruckert C."/>
        </authorList>
    </citation>
    <scope>NUCLEOTIDE SEQUENCE</scope>
    <source>
        <strain evidence="1">JCM 4434</strain>
    </source>
</reference>
<evidence type="ECO:0000313" key="2">
    <source>
        <dbReference type="Proteomes" id="UP000610124"/>
    </source>
</evidence>
<dbReference type="EMBL" id="BMUB01000005">
    <property type="protein sequence ID" value="GGU75398.1"/>
    <property type="molecule type" value="Genomic_DNA"/>
</dbReference>
<reference evidence="1" key="2">
    <citation type="submission" date="2020-09" db="EMBL/GenBank/DDBJ databases">
        <authorList>
            <person name="Sun Q."/>
            <person name="Ohkuma M."/>
        </authorList>
    </citation>
    <scope>NUCLEOTIDE SEQUENCE</scope>
    <source>
        <strain evidence="1">JCM 4434</strain>
    </source>
</reference>